<name>A0A9Q0IU86_9TELE</name>
<dbReference type="GO" id="GO:0009897">
    <property type="term" value="C:external side of plasma membrane"/>
    <property type="evidence" value="ECO:0007669"/>
    <property type="project" value="TreeGrafter"/>
</dbReference>
<organism evidence="4 5">
    <name type="scientific">Muraenolepis orangiensis</name>
    <name type="common">Patagonian moray cod</name>
    <dbReference type="NCBI Taxonomy" id="630683"/>
    <lineage>
        <taxon>Eukaryota</taxon>
        <taxon>Metazoa</taxon>
        <taxon>Chordata</taxon>
        <taxon>Craniata</taxon>
        <taxon>Vertebrata</taxon>
        <taxon>Euteleostomi</taxon>
        <taxon>Actinopterygii</taxon>
        <taxon>Neopterygii</taxon>
        <taxon>Teleostei</taxon>
        <taxon>Neoteleostei</taxon>
        <taxon>Acanthomorphata</taxon>
        <taxon>Zeiogadaria</taxon>
        <taxon>Gadariae</taxon>
        <taxon>Gadiformes</taxon>
        <taxon>Muraenolepidoidei</taxon>
        <taxon>Muraenolepididae</taxon>
        <taxon>Muraenolepis</taxon>
    </lineage>
</organism>
<gene>
    <name evidence="4" type="ORF">NHX12_021185</name>
</gene>
<evidence type="ECO:0000259" key="3">
    <source>
        <dbReference type="PROSITE" id="PS50835"/>
    </source>
</evidence>
<dbReference type="SUPFAM" id="SSF48726">
    <property type="entry name" value="Immunoglobulin"/>
    <property type="match status" value="2"/>
</dbReference>
<dbReference type="InterPro" id="IPR013106">
    <property type="entry name" value="Ig_V-set"/>
</dbReference>
<dbReference type="InterPro" id="IPR013783">
    <property type="entry name" value="Ig-like_fold"/>
</dbReference>
<dbReference type="Gene3D" id="2.60.40.10">
    <property type="entry name" value="Immunoglobulins"/>
    <property type="match status" value="2"/>
</dbReference>
<keyword evidence="1" id="KW-1133">Transmembrane helix</keyword>
<reference evidence="4" key="1">
    <citation type="submission" date="2022-07" db="EMBL/GenBank/DDBJ databases">
        <title>Chromosome-level genome of Muraenolepis orangiensis.</title>
        <authorList>
            <person name="Kim J."/>
        </authorList>
    </citation>
    <scope>NUCLEOTIDE SEQUENCE</scope>
    <source>
        <strain evidence="4">KU_S4_2022</strain>
        <tissue evidence="4">Muscle</tissue>
    </source>
</reference>
<keyword evidence="2" id="KW-0732">Signal</keyword>
<keyword evidence="1" id="KW-0472">Membrane</keyword>
<dbReference type="PANTHER" id="PTHR47011">
    <property type="entry name" value="CD226 ANTIGEN"/>
    <property type="match status" value="1"/>
</dbReference>
<dbReference type="InterPro" id="IPR007110">
    <property type="entry name" value="Ig-like_dom"/>
</dbReference>
<keyword evidence="5" id="KW-1185">Reference proteome</keyword>
<dbReference type="SMART" id="SM00409">
    <property type="entry name" value="IG"/>
    <property type="match status" value="2"/>
</dbReference>
<dbReference type="GO" id="GO:0002891">
    <property type="term" value="P:positive regulation of immunoglobulin mediated immune response"/>
    <property type="evidence" value="ECO:0007669"/>
    <property type="project" value="TreeGrafter"/>
</dbReference>
<feature type="domain" description="Ig-like" evidence="3">
    <location>
        <begin position="19"/>
        <end position="130"/>
    </location>
</feature>
<evidence type="ECO:0000256" key="1">
    <source>
        <dbReference type="SAM" id="Phobius"/>
    </source>
</evidence>
<sequence>MASVPKGRRYFMVLCIFLPFFEVSVQERGAPITVSLEEGMTLDCLCPWSGSLSMVMWTKSPDEKTPIAVFHPDMGKTFSWRYRQRVEFPRATPLDGSMVLTNVTHQDLGVYHCTVTSFPLGTWSREVTVEDQDLPPIEKEDDGQPPEADVEVTAMSGEDVTLPCSHDDDNNNTNGMWTAVRRVWVERYVQDHRGYLWSVSLSVCSLRLQSVTPEHGGFYRCRFVLTVRFPDGFNLSDYMMYIYIGSGAACFLLLLSVFSVLLARYRNYPINVAEEESSGSRYSSQGDGYHQYRWGGE</sequence>
<dbReference type="AlphaFoldDB" id="A0A9Q0IU86"/>
<dbReference type="InterPro" id="IPR036179">
    <property type="entry name" value="Ig-like_dom_sf"/>
</dbReference>
<comment type="caution">
    <text evidence="4">The sequence shown here is derived from an EMBL/GenBank/DDBJ whole genome shotgun (WGS) entry which is preliminary data.</text>
</comment>
<dbReference type="OrthoDB" id="9937217at2759"/>
<feature type="transmembrane region" description="Helical" evidence="1">
    <location>
        <begin position="238"/>
        <end position="263"/>
    </location>
</feature>
<keyword evidence="1" id="KW-0812">Transmembrane</keyword>
<accession>A0A9Q0IU86</accession>
<feature type="domain" description="Ig-like" evidence="3">
    <location>
        <begin position="146"/>
        <end position="222"/>
    </location>
</feature>
<dbReference type="Proteomes" id="UP001148018">
    <property type="component" value="Unassembled WGS sequence"/>
</dbReference>
<proteinExistence type="predicted"/>
<feature type="signal peptide" evidence="2">
    <location>
        <begin position="1"/>
        <end position="26"/>
    </location>
</feature>
<evidence type="ECO:0000256" key="2">
    <source>
        <dbReference type="SAM" id="SignalP"/>
    </source>
</evidence>
<feature type="chain" id="PRO_5040291128" description="Ig-like domain-containing protein" evidence="2">
    <location>
        <begin position="27"/>
        <end position="297"/>
    </location>
</feature>
<dbReference type="PROSITE" id="PS50835">
    <property type="entry name" value="IG_LIKE"/>
    <property type="match status" value="2"/>
</dbReference>
<dbReference type="InterPro" id="IPR003599">
    <property type="entry name" value="Ig_sub"/>
</dbReference>
<dbReference type="Pfam" id="PF07686">
    <property type="entry name" value="V-set"/>
    <property type="match status" value="1"/>
</dbReference>
<evidence type="ECO:0000313" key="5">
    <source>
        <dbReference type="Proteomes" id="UP001148018"/>
    </source>
</evidence>
<dbReference type="PANTHER" id="PTHR47011:SF1">
    <property type="entry name" value="CD226 ANTIGEN"/>
    <property type="match status" value="1"/>
</dbReference>
<evidence type="ECO:0000313" key="4">
    <source>
        <dbReference type="EMBL" id="KAJ3611169.1"/>
    </source>
</evidence>
<dbReference type="EMBL" id="JANIIK010000037">
    <property type="protein sequence ID" value="KAJ3611169.1"/>
    <property type="molecule type" value="Genomic_DNA"/>
</dbReference>
<protein>
    <recommendedName>
        <fullName evidence="3">Ig-like domain-containing protein</fullName>
    </recommendedName>
</protein>
<dbReference type="InterPro" id="IPR042842">
    <property type="entry name" value="CD226"/>
</dbReference>
<dbReference type="GO" id="GO:0002729">
    <property type="term" value="P:positive regulation of natural killer cell cytokine production"/>
    <property type="evidence" value="ECO:0007669"/>
    <property type="project" value="InterPro"/>
</dbReference>
<dbReference type="GO" id="GO:0050839">
    <property type="term" value="F:cell adhesion molecule binding"/>
    <property type="evidence" value="ECO:0007669"/>
    <property type="project" value="TreeGrafter"/>
</dbReference>